<dbReference type="SUPFAM" id="SSF51126">
    <property type="entry name" value="Pectin lyase-like"/>
    <property type="match status" value="1"/>
</dbReference>
<name>A0A412HYY0_9BACE</name>
<organism evidence="1 2">
    <name type="scientific">Bacteroides cellulosilyticus</name>
    <dbReference type="NCBI Taxonomy" id="246787"/>
    <lineage>
        <taxon>Bacteria</taxon>
        <taxon>Pseudomonadati</taxon>
        <taxon>Bacteroidota</taxon>
        <taxon>Bacteroidia</taxon>
        <taxon>Bacteroidales</taxon>
        <taxon>Bacteroidaceae</taxon>
        <taxon>Bacteroides</taxon>
    </lineage>
</organism>
<dbReference type="InterPro" id="IPR011050">
    <property type="entry name" value="Pectin_lyase_fold/virulence"/>
</dbReference>
<gene>
    <name evidence="1" type="ORF">DWX97_26970</name>
</gene>
<accession>A0A412HYY0</accession>
<dbReference type="InterPro" id="IPR012334">
    <property type="entry name" value="Pectin_lyas_fold"/>
</dbReference>
<dbReference type="EMBL" id="QRVJ01000056">
    <property type="protein sequence ID" value="RGS29821.1"/>
    <property type="molecule type" value="Genomic_DNA"/>
</dbReference>
<protein>
    <submittedName>
        <fullName evidence="1">Uncharacterized protein</fullName>
    </submittedName>
</protein>
<proteinExistence type="predicted"/>
<dbReference type="Proteomes" id="UP000283341">
    <property type="component" value="Unassembled WGS sequence"/>
</dbReference>
<dbReference type="Gene3D" id="2.160.20.10">
    <property type="entry name" value="Single-stranded right-handed beta-helix, Pectin lyase-like"/>
    <property type="match status" value="1"/>
</dbReference>
<evidence type="ECO:0000313" key="1">
    <source>
        <dbReference type="EMBL" id="RGS29821.1"/>
    </source>
</evidence>
<evidence type="ECO:0000313" key="2">
    <source>
        <dbReference type="Proteomes" id="UP000283341"/>
    </source>
</evidence>
<reference evidence="1 2" key="1">
    <citation type="submission" date="2018-08" db="EMBL/GenBank/DDBJ databases">
        <title>A genome reference for cultivated species of the human gut microbiota.</title>
        <authorList>
            <person name="Zou Y."/>
            <person name="Xue W."/>
            <person name="Luo G."/>
        </authorList>
    </citation>
    <scope>NUCLEOTIDE SEQUENCE [LARGE SCALE GENOMIC DNA]</scope>
    <source>
        <strain evidence="1 2">AF22-3AC</strain>
    </source>
</reference>
<sequence>MYSTDVSCRLYRCYISENKGGGFHGAETRDAMYTDSRQRFISCSFFNNHSQSTGSAIWARSRVYVDNSLFLFNQSEAADGAAIYCMFDGNQFVNCTIMNNKGGVCLSKNFGDRPGGEPDPLLVNCALWNNGEDFVNPFNRTYKLQTCAMQTGGSGIPELDAERGLILLEAENEGTTPGGMYIALDSNLVPKPGSCLINRGTPLNDTEALDYNGRHIGALGGTDIGACEYQGEYKWVPNIPGMKFFNIDYRLASTTYNGTAYYSLIPKGCEDPDTKRIETTFATIYLGTKRNAYAAIPDTPFMAVYREGKPGEKALCNILAKDENEGIFRWNYVEYISGKTRPVVKKHPSLKNYFLITIDGRTQNLKMYN</sequence>
<comment type="caution">
    <text evidence="1">The sequence shown here is derived from an EMBL/GenBank/DDBJ whole genome shotgun (WGS) entry which is preliminary data.</text>
</comment>
<dbReference type="AlphaFoldDB" id="A0A412HYY0"/>